<feature type="domain" description="Bacterial toxin 23" evidence="2">
    <location>
        <begin position="1341"/>
        <end position="1533"/>
    </location>
</feature>
<evidence type="ECO:0000256" key="1">
    <source>
        <dbReference type="SAM" id="Phobius"/>
    </source>
</evidence>
<dbReference type="InterPro" id="IPR029115">
    <property type="entry name" value="Ntox23"/>
</dbReference>
<dbReference type="InterPro" id="IPR031325">
    <property type="entry name" value="RHS_repeat"/>
</dbReference>
<keyword evidence="4" id="KW-1185">Reference proteome</keyword>
<accession>A0A975CST3</accession>
<sequence length="1569" mass="175450">MGNKIFIILKKGSYIYTLNVDNNLVLLHEESDSGIKLDNPILLGDYNGDGKTDFLVATVNKSKNWRYFISKGKGFYKQTKTLPFAYYKDELIRGSVVKSGIYIYNPYYEYRYTAQDVNGDGKTDLVMHNTIAPYSAYDRSVEYISIYKNNQSSSSTTPTFSYETGYTDTSGQVGKFGYPIFLESNRTNGNLEYGYISVNNIYMYEFAKDHRKDATLKSITNNGIKTTINYERLGIPENQLGNQAYTSDNSQNYPYVNINRANSFQLVKKLTEEGAGIKRYQDFMYHGAVSNINIGFQGFLKTKRSNWYGNGVGTLWTISKHDVTKKGAVTEQWVSTSQYEGSSYISKNTNTFGTNLASNKVFTNIPTKVVQHNALNDVTTTKTFTYDAYKNLLTENTVYSGGSKKVTYTYINNPNSNNQYYHIGRITKKVETNTIGGNAFTTEEQYSYSNNLLTQQKVKGNRTAWNTENFTYDTFGNVARKTLTPSGVATRTENFKYDTSGRFLIESTDIEGLKTTFTYDTFGNPLTSTNPFNQVTTFSYDGWNRLISEKNYLNKTTTFSYTYLNGGGLRKTTNYDQGTDETVEYNALGWVLKSGALGINNKWTYKSFQYDVAGRKTKESEPYFTSASQWNTVIYDAYGREITKTSFNGLVANITYNGLVTTVSDGTKTVKTTKDGGGNILKMEDPGGVINYTYFGNGVMKTANYGSHVVSTEIDGWGRKTKLTDPSAGVYTYKYNNLGEILKETTPKGTTTYTYDAFGKITTKKINGEETNINLNYTYNSSTKLLTSIQGNNARTNENYSYTYVYDSYKRPSITKEQNGKAYFEHQVTRDSYGRVNAETYIGKNLGNNASSTVKVRNVFDTNSGILTEVQDYNAGTSLWKLKDANERGQAKEVLLGNGMVKKRTYDQFGFLTEILDQTSGNSPKTALNLAYSFNTIRGNLNSRKNTNLGWSETFTYDNLDRLTNISGSVSRSQAYDTRGRITSNSEIGSYKYNSSNLYRLQNVDLNTKGDLHYQNQPLQDIKYNAYKKPVSIKVKNKAQVDFEYGILQNRSHAYYGGNEDNKLSRRYQKHYSGITPVEIEVDKQGNTKIITYIGGDAYSAPIVHIKQTKTGETSGFYYLHRDYLSSILAITDSNANVIEQRQFGAWGEVDKFKTGNSEVAFTSNTTLLNRGYTGHEHFISVGLIHMNGRMYDAKLGRFLSPDNYIQEPFSTQSFNRYGYVWNNPLKFTDKSGEFFFTAILVGALIGATAGAVGYIVNAAITGNWNWASFGQAILGGAISGAIGGAILGNAGMLKSLINGGGFWGNVALSAASSFLPSVDVKIGDWSFGLSPALAFGRATGFGANISVSYQDGDFTFSAGYGVTFYGSAHGTGHKGWEYRKSWGVNWDDGEQGFGLYSTTFKSGETSQKVGGLNYRNGEFGFRYENDGTPFSGTLGDGGDSHRSAAVQFRYKNFTAGFNLFTGKREYVEGEDSPPQVGSNQVGKYGRRYPNGFVKEVGNPYRLGALYVGYKGYRLGTNSEHVRHAIQDQAIHNLRIPGVIDKRQPGFMNQSWNWGGYFQYQSHNPYTLW</sequence>
<dbReference type="InterPro" id="IPR028994">
    <property type="entry name" value="Integrin_alpha_N"/>
</dbReference>
<reference evidence="3 4" key="1">
    <citation type="submission" date="2021-03" db="EMBL/GenBank/DDBJ databases">
        <title>Complete genome of Polaribacter_sp.SM13.</title>
        <authorList>
            <person name="Jeong S.W."/>
            <person name="Bae J.W."/>
        </authorList>
    </citation>
    <scope>NUCLEOTIDE SEQUENCE [LARGE SCALE GENOMIC DNA]</scope>
    <source>
        <strain evidence="3 4">SM13</strain>
    </source>
</reference>
<dbReference type="NCBIfam" id="TIGR01643">
    <property type="entry name" value="YD_repeat_2x"/>
    <property type="match status" value="2"/>
</dbReference>
<dbReference type="InterPro" id="IPR006530">
    <property type="entry name" value="YD"/>
</dbReference>
<dbReference type="Gene3D" id="2.180.10.10">
    <property type="entry name" value="RHS repeat-associated core"/>
    <property type="match status" value="1"/>
</dbReference>
<dbReference type="PANTHER" id="PTHR32305:SF15">
    <property type="entry name" value="PROTEIN RHSA-RELATED"/>
    <property type="match status" value="1"/>
</dbReference>
<dbReference type="Pfam" id="PF05593">
    <property type="entry name" value="RHS_repeat"/>
    <property type="match status" value="2"/>
</dbReference>
<gene>
    <name evidence="3" type="ORF">J3359_03395</name>
</gene>
<dbReference type="InterPro" id="IPR050708">
    <property type="entry name" value="T6SS_VgrG/RHS"/>
</dbReference>
<dbReference type="InterPro" id="IPR022385">
    <property type="entry name" value="Rhs_assc_core"/>
</dbReference>
<dbReference type="EMBL" id="CP071869">
    <property type="protein sequence ID" value="QTE23337.1"/>
    <property type="molecule type" value="Genomic_DNA"/>
</dbReference>
<dbReference type="KEGG" id="pcea:J3359_03395"/>
<name>A0A975CST3_9FLAO</name>
<keyword evidence="1" id="KW-0812">Transmembrane</keyword>
<dbReference type="PANTHER" id="PTHR32305">
    <property type="match status" value="1"/>
</dbReference>
<evidence type="ECO:0000259" key="2">
    <source>
        <dbReference type="Pfam" id="PF15528"/>
    </source>
</evidence>
<proteinExistence type="predicted"/>
<feature type="transmembrane region" description="Helical" evidence="1">
    <location>
        <begin position="1235"/>
        <end position="1257"/>
    </location>
</feature>
<feature type="transmembrane region" description="Helical" evidence="1">
    <location>
        <begin position="1269"/>
        <end position="1289"/>
    </location>
</feature>
<dbReference type="Proteomes" id="UP000663920">
    <property type="component" value="Chromosome"/>
</dbReference>
<organism evidence="3 4">
    <name type="scientific">Polaribacter cellanae</name>
    <dbReference type="NCBI Taxonomy" id="2818493"/>
    <lineage>
        <taxon>Bacteria</taxon>
        <taxon>Pseudomonadati</taxon>
        <taxon>Bacteroidota</taxon>
        <taxon>Flavobacteriia</taxon>
        <taxon>Flavobacteriales</taxon>
        <taxon>Flavobacteriaceae</taxon>
    </lineage>
</organism>
<protein>
    <submittedName>
        <fullName evidence="3">VCBS repeat-containing protein</fullName>
    </submittedName>
</protein>
<dbReference type="SUPFAM" id="SSF69318">
    <property type="entry name" value="Integrin alpha N-terminal domain"/>
    <property type="match status" value="1"/>
</dbReference>
<dbReference type="Pfam" id="PF15528">
    <property type="entry name" value="Ntox23"/>
    <property type="match status" value="1"/>
</dbReference>
<dbReference type="NCBIfam" id="TIGR03696">
    <property type="entry name" value="Rhs_assc_core"/>
    <property type="match status" value="1"/>
</dbReference>
<keyword evidence="1" id="KW-1133">Transmembrane helix</keyword>
<evidence type="ECO:0000313" key="4">
    <source>
        <dbReference type="Proteomes" id="UP000663920"/>
    </source>
</evidence>
<dbReference type="RefSeq" id="WP_208079348.1">
    <property type="nucleotide sequence ID" value="NZ_CP071869.1"/>
</dbReference>
<evidence type="ECO:0000313" key="3">
    <source>
        <dbReference type="EMBL" id="QTE23337.1"/>
    </source>
</evidence>
<keyword evidence="1" id="KW-0472">Membrane</keyword>